<dbReference type="Proteomes" id="UP000831156">
    <property type="component" value="Chromosome 14"/>
</dbReference>
<proteinExistence type="predicted"/>
<evidence type="ECO:0000313" key="2">
    <source>
        <dbReference type="EMBL" id="SOV19871.1"/>
    </source>
</evidence>
<dbReference type="InterPro" id="IPR014797">
    <property type="entry name" value="CKK_CAMSAP"/>
</dbReference>
<keyword evidence="3" id="KW-1185">Reference proteome</keyword>
<protein>
    <recommendedName>
        <fullName evidence="1">CKK domain-containing protein</fullName>
    </recommendedName>
</protein>
<gene>
    <name evidence="2" type="ORF">PGABG01_1472000</name>
</gene>
<dbReference type="SMART" id="SM01051">
    <property type="entry name" value="CAMSAP_CKK"/>
    <property type="match status" value="1"/>
</dbReference>
<evidence type="ECO:0000313" key="3">
    <source>
        <dbReference type="Proteomes" id="UP000831156"/>
    </source>
</evidence>
<name>A0ABY1UUY8_9APIC</name>
<organism evidence="2 3">
    <name type="scientific">Plasmodium gaboni</name>
    <dbReference type="NCBI Taxonomy" id="647221"/>
    <lineage>
        <taxon>Eukaryota</taxon>
        <taxon>Sar</taxon>
        <taxon>Alveolata</taxon>
        <taxon>Apicomplexa</taxon>
        <taxon>Aconoidasida</taxon>
        <taxon>Haemosporida</taxon>
        <taxon>Plasmodiidae</taxon>
        <taxon>Plasmodium</taxon>
        <taxon>Plasmodium (Laverania)</taxon>
    </lineage>
</organism>
<evidence type="ECO:0000259" key="1">
    <source>
        <dbReference type="PROSITE" id="PS51508"/>
    </source>
</evidence>
<dbReference type="EMBL" id="LT969437">
    <property type="protein sequence ID" value="SOV19871.1"/>
    <property type="molecule type" value="Genomic_DNA"/>
</dbReference>
<sequence>MMRKKKKNDHINVHMNHKDTYDEGEFLNRKMVDGLNQTDFCPLEKNINKDIPFFINYDILLKNCKQDKNYLDLNLEINYNLEEIIENKDNLIRCLHRKNPMEHVKGYKREIPDDYMKNKKYYYDNNIYHHKNDEYYHNNNNNNIYKQRDDKYDRNNYCNNFKKGFTNILKDKKNKEKNYYTDTSYSDDELSYSDNNYYSDSSVNSYENENNKSFNFSQRITYDNNLMDKINIYDNITNYVYNNNNNKNKNDCYYENMDKQNKDCYNYKNDIKYINHRDTVLNGSKYIEDGNYINDKKKRTDIIHFINKTYNDKLSNNKCHTSFIQNIKHTNHEKEKTEHSKFSGYIQHSMEKDYRRNLTDRSIIFNNHMEKNDDSSINLDFLKSSNTSNCKKMEIDILNKYEKIMKIMKYLRKVKSKYPEIETTVSILSNHIKNVTFNCEKMFESRYLLNEFLKKLYIYQIYILKKIVFNKSDILKNDDTLEYYNKHFHTNKMRFISTDRINNSNDPITFEDIKENSSYSIRKLNEQKENIFREKGYNERHKIKEYTKDNKYNNVGGYKENYQYTNEYMKRGNKNDIKNKYINHDNNNVIPYDNNCMHILNNDINKNSGYSDKLKNKYKDNYINKISNLEMIDKNGNKNNFEDMHQINKNISNEKREILIDTNEKKKNISYKTLLISENMGKNNNNFDYKRDKSFSKNNVNDNYTFKDKSFLNNMDNVQNKKLFKNEPIKNEKIIYDNIKKKDYLNVIDEKKEEEKNPLSEHELNLKALNLESKDLAIKQNIMKEEIHNTSYANKNENKKTHVLYNDVNKELSAISNRDSVIHALKYTLLNKPQNFTTLQNFLFKIDVEFVEYKNFVLLISKSVRKLHLEALYGLNDFSIFEKVYGKKAAPRFLISKKVKMFYKYDKFYQKFRELVNVREFSGITDAVEVI</sequence>
<feature type="domain" description="CKK" evidence="1">
    <location>
        <begin position="805"/>
        <end position="931"/>
    </location>
</feature>
<reference evidence="2" key="1">
    <citation type="submission" date="2016-09" db="EMBL/GenBank/DDBJ databases">
        <authorList>
            <consortium name="Pathogen Informatics"/>
            <person name="Sun Q."/>
            <person name="Inoue M."/>
        </authorList>
    </citation>
    <scope>NUCLEOTIDE SEQUENCE</scope>
</reference>
<accession>A0ABY1UUY8</accession>
<dbReference type="PROSITE" id="PS51508">
    <property type="entry name" value="CKK"/>
    <property type="match status" value="1"/>
</dbReference>